<dbReference type="Pfam" id="PF10318">
    <property type="entry name" value="7TM_GPCR_Srh"/>
    <property type="match status" value="1"/>
</dbReference>
<organism evidence="2 3">
    <name type="scientific">Steinernema glaseri</name>
    <dbReference type="NCBI Taxonomy" id="37863"/>
    <lineage>
        <taxon>Eukaryota</taxon>
        <taxon>Metazoa</taxon>
        <taxon>Ecdysozoa</taxon>
        <taxon>Nematoda</taxon>
        <taxon>Chromadorea</taxon>
        <taxon>Rhabditida</taxon>
        <taxon>Tylenchina</taxon>
        <taxon>Panagrolaimomorpha</taxon>
        <taxon>Strongyloidoidea</taxon>
        <taxon>Steinernematidae</taxon>
        <taxon>Steinernema</taxon>
    </lineage>
</organism>
<feature type="transmembrane region" description="Helical" evidence="1">
    <location>
        <begin position="43"/>
        <end position="62"/>
    </location>
</feature>
<evidence type="ECO:0000313" key="3">
    <source>
        <dbReference type="WBParaSite" id="L893_g22060.t1"/>
    </source>
</evidence>
<protein>
    <submittedName>
        <fullName evidence="3">G_PROTEIN_RECEP_F1_2 domain-containing protein</fullName>
    </submittedName>
</protein>
<dbReference type="AlphaFoldDB" id="A0A1I7Z2C4"/>
<keyword evidence="1" id="KW-0812">Transmembrane</keyword>
<feature type="transmembrane region" description="Helical" evidence="1">
    <location>
        <begin position="175"/>
        <end position="195"/>
    </location>
</feature>
<feature type="transmembrane region" description="Helical" evidence="1">
    <location>
        <begin position="87"/>
        <end position="111"/>
    </location>
</feature>
<proteinExistence type="predicted"/>
<dbReference type="PROSITE" id="PS51257">
    <property type="entry name" value="PROKAR_LIPOPROTEIN"/>
    <property type="match status" value="1"/>
</dbReference>
<evidence type="ECO:0000256" key="1">
    <source>
        <dbReference type="SAM" id="Phobius"/>
    </source>
</evidence>
<name>A0A1I7Z2C4_9BILA</name>
<keyword evidence="2" id="KW-1185">Reference proteome</keyword>
<feature type="transmembrane region" description="Helical" evidence="1">
    <location>
        <begin position="251"/>
        <end position="277"/>
    </location>
</feature>
<keyword evidence="1" id="KW-0472">Membrane</keyword>
<dbReference type="Proteomes" id="UP000095287">
    <property type="component" value="Unplaced"/>
</dbReference>
<feature type="transmembrane region" description="Helical" evidence="1">
    <location>
        <begin position="12"/>
        <end position="31"/>
    </location>
</feature>
<dbReference type="InterPro" id="IPR019422">
    <property type="entry name" value="7TM_GPCR_serpentine_rcpt_Srh"/>
</dbReference>
<feature type="transmembrane region" description="Helical" evidence="1">
    <location>
        <begin position="216"/>
        <end position="245"/>
    </location>
</feature>
<evidence type="ECO:0000313" key="2">
    <source>
        <dbReference type="Proteomes" id="UP000095287"/>
    </source>
</evidence>
<keyword evidence="1" id="KW-1133">Transmembrane helix</keyword>
<sequence>MFADAVRTLLFYLFSGACLLVASLFFYVVLYKTPPKMWLFRNTIVNLAIWYMLSALNIGLILQPSYESHNSTFCVHFHGLIKHHSNALYMFIFICFLCCGNAMAALIACFVFRCAQVRTSGSFPVLVVTALLHGGFLLFSGTFGFLILFTDHAYITGEIYLCFDEDHQVLFNRHFVIVTVASVGIAGVIVFLTFLTLRTLRARKSSMTAKTYKLHVLLVVNLVILVVLPVVFDIIPIVVLAPIIYFDSSYIYISLSIADYLPFFDVILSISATLIFVTPYRQSLRRMLWKEHVIRGRARY</sequence>
<accession>A0A1I7Z2C4</accession>
<feature type="transmembrane region" description="Helical" evidence="1">
    <location>
        <begin position="123"/>
        <end position="149"/>
    </location>
</feature>
<dbReference type="WBParaSite" id="L893_g22060.t1">
    <property type="protein sequence ID" value="L893_g22060.t1"/>
    <property type="gene ID" value="L893_g22060"/>
</dbReference>
<reference evidence="3" key="1">
    <citation type="submission" date="2016-11" db="UniProtKB">
        <authorList>
            <consortium name="WormBaseParasite"/>
        </authorList>
    </citation>
    <scope>IDENTIFICATION</scope>
</reference>